<dbReference type="InParanoid" id="A0A1Q5PYT7"/>
<protein>
    <recommendedName>
        <fullName evidence="3">DUF4178 domain-containing protein</fullName>
    </recommendedName>
</protein>
<evidence type="ECO:0000313" key="1">
    <source>
        <dbReference type="EMBL" id="OKL52791.1"/>
    </source>
</evidence>
<dbReference type="AlphaFoldDB" id="A0A1Q5PYT7"/>
<dbReference type="RefSeq" id="WP_073822546.1">
    <property type="nucleotide sequence ID" value="NZ_MQVS01000001.1"/>
</dbReference>
<keyword evidence="2" id="KW-1185">Reference proteome</keyword>
<evidence type="ECO:0000313" key="2">
    <source>
        <dbReference type="Proteomes" id="UP000185612"/>
    </source>
</evidence>
<reference evidence="2" key="1">
    <citation type="submission" date="2016-12" db="EMBL/GenBank/DDBJ databases">
        <authorList>
            <person name="Meng X."/>
        </authorList>
    </citation>
    <scope>NUCLEOTIDE SEQUENCE [LARGE SCALE GENOMIC DNA]</scope>
    <source>
        <strain evidence="2">DSM 20732</strain>
    </source>
</reference>
<dbReference type="EMBL" id="MQVS01000001">
    <property type="protein sequence ID" value="OKL52791.1"/>
    <property type="molecule type" value="Genomic_DNA"/>
</dbReference>
<dbReference type="Proteomes" id="UP000185612">
    <property type="component" value="Unassembled WGS sequence"/>
</dbReference>
<gene>
    <name evidence="1" type="ORF">BSZ40_01425</name>
</gene>
<organism evidence="1 2">
    <name type="scientific">Buchananella hordeovulneris</name>
    <dbReference type="NCBI Taxonomy" id="52770"/>
    <lineage>
        <taxon>Bacteria</taxon>
        <taxon>Bacillati</taxon>
        <taxon>Actinomycetota</taxon>
        <taxon>Actinomycetes</taxon>
        <taxon>Actinomycetales</taxon>
        <taxon>Actinomycetaceae</taxon>
        <taxon>Buchananella</taxon>
    </lineage>
</organism>
<name>A0A1Q5PYT7_9ACTO</name>
<accession>A0A1Q5PYT7</accession>
<sequence>MSNFRAHLEMGQTFILRRHALRVVGAVLLREYDEEDKRDYFWEEWQLAGAGSDDAWLEFDHYSGDVHLSIPAYFTEPIDPRHLRKDARLRMTDAAGRPCQIWVREVGRAQVSRALGKCRAWATTGKPVHYADLDCTVGVGKELQLSVEWYQGGESRVYSQLKLSRAELRAVFGQSFQFRVGPVGSNIFSNLGTGGKIVATLAALGIGTAVIAGLSNSDRCDPLEDDNCVQQQDGNYRYVYGGGGSGGGK</sequence>
<dbReference type="OrthoDB" id="9784977at2"/>
<dbReference type="STRING" id="52770.BSZ40_01425"/>
<evidence type="ECO:0008006" key="3">
    <source>
        <dbReference type="Google" id="ProtNLM"/>
    </source>
</evidence>
<proteinExistence type="predicted"/>
<comment type="caution">
    <text evidence="1">The sequence shown here is derived from an EMBL/GenBank/DDBJ whole genome shotgun (WGS) entry which is preliminary data.</text>
</comment>